<evidence type="ECO:0000313" key="6">
    <source>
        <dbReference type="EMBL" id="KJV10086.1"/>
    </source>
</evidence>
<accession>A0A0F3ITS1</accession>
<feature type="signal peptide" evidence="4">
    <location>
        <begin position="1"/>
        <end position="27"/>
    </location>
</feature>
<dbReference type="NCBIfam" id="TIGR03170">
    <property type="entry name" value="flgA_cterm"/>
    <property type="match status" value="1"/>
</dbReference>
<dbReference type="Gene3D" id="2.30.30.760">
    <property type="match status" value="1"/>
</dbReference>
<feature type="chain" id="PRO_5002462758" description="SAF domain-containing protein" evidence="4">
    <location>
        <begin position="28"/>
        <end position="336"/>
    </location>
</feature>
<feature type="domain" description="SAF" evidence="5">
    <location>
        <begin position="192"/>
        <end position="254"/>
    </location>
</feature>
<dbReference type="Pfam" id="PF13144">
    <property type="entry name" value="ChapFlgA"/>
    <property type="match status" value="1"/>
</dbReference>
<comment type="caution">
    <text evidence="6">The sequence shown here is derived from an EMBL/GenBank/DDBJ whole genome shotgun (WGS) entry which is preliminary data.</text>
</comment>
<dbReference type="AlphaFoldDB" id="A0A0F3ITS1"/>
<evidence type="ECO:0000256" key="1">
    <source>
        <dbReference type="ARBA" id="ARBA00004418"/>
    </source>
</evidence>
<dbReference type="PANTHER" id="PTHR36307">
    <property type="entry name" value="FLAGELLA BASAL BODY P-RING FORMATION PROTEIN FLGA"/>
    <property type="match status" value="1"/>
</dbReference>
<reference evidence="6 7" key="1">
    <citation type="submission" date="2015-03" db="EMBL/GenBank/DDBJ databases">
        <title>Draft genome sequence of Elstera litoralis.</title>
        <authorList>
            <person name="Rahalkar M.C."/>
            <person name="Dhakephalkar P.K."/>
            <person name="Pore S.D."/>
            <person name="Arora P."/>
            <person name="Kapse N.G."/>
            <person name="Pandit P.S."/>
        </authorList>
    </citation>
    <scope>NUCLEOTIDE SEQUENCE [LARGE SCALE GENOMIC DNA]</scope>
    <source>
        <strain evidence="6 7">Dia-1</strain>
    </source>
</reference>
<keyword evidence="3" id="KW-0574">Periplasm</keyword>
<comment type="subcellular location">
    <subcellularLocation>
        <location evidence="1">Periplasm</location>
    </subcellularLocation>
</comment>
<dbReference type="OrthoDB" id="7727421at2"/>
<dbReference type="RefSeq" id="WP_045775268.1">
    <property type="nucleotide sequence ID" value="NZ_LAJY01000157.1"/>
</dbReference>
<evidence type="ECO:0000313" key="7">
    <source>
        <dbReference type="Proteomes" id="UP000033774"/>
    </source>
</evidence>
<dbReference type="CDD" id="cd11614">
    <property type="entry name" value="SAF_CpaB_FlgA_like"/>
    <property type="match status" value="1"/>
</dbReference>
<dbReference type="SMART" id="SM00858">
    <property type="entry name" value="SAF"/>
    <property type="match status" value="1"/>
</dbReference>
<gene>
    <name evidence="6" type="ORF">VZ95_07295</name>
</gene>
<evidence type="ECO:0000256" key="3">
    <source>
        <dbReference type="ARBA" id="ARBA00022764"/>
    </source>
</evidence>
<organism evidence="6 7">
    <name type="scientific">Elstera litoralis</name>
    <dbReference type="NCBI Taxonomy" id="552518"/>
    <lineage>
        <taxon>Bacteria</taxon>
        <taxon>Pseudomonadati</taxon>
        <taxon>Pseudomonadota</taxon>
        <taxon>Alphaproteobacteria</taxon>
        <taxon>Rhodospirillales</taxon>
        <taxon>Rhodospirillaceae</taxon>
        <taxon>Elstera</taxon>
    </lineage>
</organism>
<proteinExistence type="predicted"/>
<dbReference type="Proteomes" id="UP000033774">
    <property type="component" value="Unassembled WGS sequence"/>
</dbReference>
<dbReference type="Gene3D" id="3.90.1210.10">
    <property type="entry name" value="Antifreeze-like/N-acetylneuraminic acid synthase C-terminal domain"/>
    <property type="match status" value="1"/>
</dbReference>
<evidence type="ECO:0000256" key="4">
    <source>
        <dbReference type="SAM" id="SignalP"/>
    </source>
</evidence>
<protein>
    <recommendedName>
        <fullName evidence="5">SAF domain-containing protein</fullName>
    </recommendedName>
</protein>
<dbReference type="InterPro" id="IPR013974">
    <property type="entry name" value="SAF"/>
</dbReference>
<dbReference type="GO" id="GO:0042597">
    <property type="term" value="C:periplasmic space"/>
    <property type="evidence" value="ECO:0007669"/>
    <property type="project" value="UniProtKB-SubCell"/>
</dbReference>
<keyword evidence="7" id="KW-1185">Reference proteome</keyword>
<dbReference type="GO" id="GO:0044780">
    <property type="term" value="P:bacterial-type flagellum assembly"/>
    <property type="evidence" value="ECO:0007669"/>
    <property type="project" value="InterPro"/>
</dbReference>
<dbReference type="InterPro" id="IPR017585">
    <property type="entry name" value="SAF_FlgA"/>
</dbReference>
<dbReference type="InterPro" id="IPR039246">
    <property type="entry name" value="Flagellar_FlgA"/>
</dbReference>
<keyword evidence="2 4" id="KW-0732">Signal</keyword>
<name>A0A0F3ITS1_9PROT</name>
<evidence type="ECO:0000256" key="2">
    <source>
        <dbReference type="ARBA" id="ARBA00022729"/>
    </source>
</evidence>
<sequence>MSRAPRFLLSLAGLLLALLIVPIAAQAAATLKNGVLASGVLVLDKPEVRLGDLFDGLPADIAARPVRGLGTPDSGRVLDAEQLEAIARENGLSWRPASPTLSIRIDRPVEQIGEEMVLQTVTQALAVQGHPTGEIRLDAPPAPFTVGRGQARQGLRVSDLSFDPKLSRFTAQIGPAAGGESRRVAGRVIAMADVPVMTRAVGTGEVIQAGDVAIQRLRADQAGRSYVVDPDRIIGKTARRTLLVGQPVRPGDLNATMMVQKNAPITVNVVSGSMALVMQGKALDDGALGDMVRVLNIRSNKVLSGIVSAPSTVTVQATVVTVAPGASGPNSGARTN</sequence>
<evidence type="ECO:0000259" key="5">
    <source>
        <dbReference type="SMART" id="SM00858"/>
    </source>
</evidence>
<dbReference type="EMBL" id="LAJY01000157">
    <property type="protein sequence ID" value="KJV10086.1"/>
    <property type="molecule type" value="Genomic_DNA"/>
</dbReference>
<dbReference type="PANTHER" id="PTHR36307:SF1">
    <property type="entry name" value="FLAGELLA BASAL BODY P-RING FORMATION PROTEIN FLGA"/>
    <property type="match status" value="1"/>
</dbReference>